<evidence type="ECO:0000313" key="2">
    <source>
        <dbReference type="RefSeq" id="XP_010425319.1"/>
    </source>
</evidence>
<dbReference type="RefSeq" id="XP_010425319.1">
    <property type="nucleotide sequence ID" value="XM_010427017.1"/>
</dbReference>
<proteinExistence type="predicted"/>
<sequence length="120" mass="14031">MDFAPNSGNLKQETIELEIVQNVEEVQAVQITEQKKKVHHRFDLNKTFYYEDGGEFHPGDGEFHPEDGVVQEMKKEEKVQHEFDLNDTRICYGHGQLHPYKKREQVVVDMLKLLMPNSFG</sequence>
<keyword evidence="1" id="KW-1185">Reference proteome</keyword>
<protein>
    <submittedName>
        <fullName evidence="2">Uncharacterized protein LOC109124900</fullName>
    </submittedName>
</protein>
<evidence type="ECO:0000313" key="1">
    <source>
        <dbReference type="Proteomes" id="UP000694864"/>
    </source>
</evidence>
<accession>A0ABM0TES1</accession>
<dbReference type="GeneID" id="109124900"/>
<dbReference type="Proteomes" id="UP000694864">
    <property type="component" value="Chromosome 9"/>
</dbReference>
<name>A0ABM0TES1_CAMSA</name>
<gene>
    <name evidence="2" type="primary">LOC109124900</name>
</gene>
<organism evidence="1 2">
    <name type="scientific">Camelina sativa</name>
    <name type="common">False flax</name>
    <name type="synonym">Myagrum sativum</name>
    <dbReference type="NCBI Taxonomy" id="90675"/>
    <lineage>
        <taxon>Eukaryota</taxon>
        <taxon>Viridiplantae</taxon>
        <taxon>Streptophyta</taxon>
        <taxon>Embryophyta</taxon>
        <taxon>Tracheophyta</taxon>
        <taxon>Spermatophyta</taxon>
        <taxon>Magnoliopsida</taxon>
        <taxon>eudicotyledons</taxon>
        <taxon>Gunneridae</taxon>
        <taxon>Pentapetalae</taxon>
        <taxon>rosids</taxon>
        <taxon>malvids</taxon>
        <taxon>Brassicales</taxon>
        <taxon>Brassicaceae</taxon>
        <taxon>Camelineae</taxon>
        <taxon>Camelina</taxon>
    </lineage>
</organism>
<reference evidence="1" key="1">
    <citation type="journal article" date="2014" name="Nat. Commun.">
        <title>The emerging biofuel crop Camelina sativa retains a highly undifferentiated hexaploid genome structure.</title>
        <authorList>
            <person name="Kagale S."/>
            <person name="Koh C."/>
            <person name="Nixon J."/>
            <person name="Bollina V."/>
            <person name="Clarke W.E."/>
            <person name="Tuteja R."/>
            <person name="Spillane C."/>
            <person name="Robinson S.J."/>
            <person name="Links M.G."/>
            <person name="Clarke C."/>
            <person name="Higgins E.E."/>
            <person name="Huebert T."/>
            <person name="Sharpe A.G."/>
            <person name="Parkin I.A."/>
        </authorList>
    </citation>
    <scope>NUCLEOTIDE SEQUENCE [LARGE SCALE GENOMIC DNA]</scope>
    <source>
        <strain evidence="1">cv. DH55</strain>
    </source>
</reference>
<reference evidence="2" key="2">
    <citation type="submission" date="2025-08" db="UniProtKB">
        <authorList>
            <consortium name="RefSeq"/>
        </authorList>
    </citation>
    <scope>IDENTIFICATION</scope>
    <source>
        <tissue evidence="2">Leaf</tissue>
    </source>
</reference>